<keyword evidence="5" id="KW-1185">Reference proteome</keyword>
<dbReference type="PROSITE" id="PS00318">
    <property type="entry name" value="HMG_COA_REDUCTASE_2"/>
    <property type="match status" value="1"/>
</dbReference>
<dbReference type="PROSITE" id="PS50065">
    <property type="entry name" value="HMG_COA_REDUCTASE_4"/>
    <property type="match status" value="1"/>
</dbReference>
<dbReference type="InterPro" id="IPR023074">
    <property type="entry name" value="HMG_CoA_Rdtase_cat_sf"/>
</dbReference>
<keyword evidence="2 3" id="KW-0560">Oxidoreductase</keyword>
<dbReference type="InterPro" id="IPR009023">
    <property type="entry name" value="HMG_CoA_Rdtase_NAD(P)-bd_sf"/>
</dbReference>
<evidence type="ECO:0000256" key="1">
    <source>
        <dbReference type="ARBA" id="ARBA00007661"/>
    </source>
</evidence>
<keyword evidence="3" id="KW-0520">NAD</keyword>
<gene>
    <name evidence="4" type="ORF">FC98_GL001280</name>
</gene>
<comment type="similarity">
    <text evidence="1 3">Belongs to the HMG-CoA reductase family.</text>
</comment>
<dbReference type="Gene3D" id="3.90.770.10">
    <property type="entry name" value="3-hydroxy-3-methylglutaryl-coenzyme A Reductase, Chain A, domain 2"/>
    <property type="match status" value="2"/>
</dbReference>
<dbReference type="GO" id="GO:0140643">
    <property type="term" value="F:hydroxymethylglutaryl-CoA reductase (NADH) activity"/>
    <property type="evidence" value="ECO:0007669"/>
    <property type="project" value="UniProtKB-EC"/>
</dbReference>
<dbReference type="GO" id="GO:0015936">
    <property type="term" value="P:coenzyme A metabolic process"/>
    <property type="evidence" value="ECO:0007669"/>
    <property type="project" value="InterPro"/>
</dbReference>
<dbReference type="InterPro" id="IPR009029">
    <property type="entry name" value="HMG_CoA_Rdtase_sub-bd_dom_sf"/>
</dbReference>
<dbReference type="UniPathway" id="UPA00257">
    <property type="reaction ID" value="UER00367"/>
</dbReference>
<comment type="catalytic activity">
    <reaction evidence="3">
        <text>(R)-mevalonate + 2 NAD(+) + CoA = (3S)-3-hydroxy-3-methylglutaryl-CoA + 2 NADH + 2 H(+)</text>
        <dbReference type="Rhea" id="RHEA:14833"/>
        <dbReference type="ChEBI" id="CHEBI:15378"/>
        <dbReference type="ChEBI" id="CHEBI:36464"/>
        <dbReference type="ChEBI" id="CHEBI:43074"/>
        <dbReference type="ChEBI" id="CHEBI:57287"/>
        <dbReference type="ChEBI" id="CHEBI:57540"/>
        <dbReference type="ChEBI" id="CHEBI:57945"/>
        <dbReference type="EC" id="1.1.1.88"/>
    </reaction>
</comment>
<dbReference type="InterPro" id="IPR002202">
    <property type="entry name" value="HMG_CoA_Rdtase"/>
</dbReference>
<dbReference type="PATRIC" id="fig|1423766.4.peg.1320"/>
<dbReference type="SUPFAM" id="SSF55035">
    <property type="entry name" value="NAD-binding domain of HMG-CoA reductase"/>
    <property type="match status" value="1"/>
</dbReference>
<dbReference type="Proteomes" id="UP000051439">
    <property type="component" value="Unassembled WGS sequence"/>
</dbReference>
<protein>
    <recommendedName>
        <fullName evidence="3">3-hydroxy-3-methylglutaryl coenzyme A reductase</fullName>
        <shortName evidence="3">HMG-CoA reductase</shortName>
        <ecNumber evidence="3">1.1.1.88</ecNumber>
    </recommendedName>
</protein>
<sequence>MMKMKWDQFYKKPYHERLEMIASDRDLSDEERQRLFADNSDVSNNLIENFLTDYPLPEGVVTNLKVNGRSHLVPMVVEEPSVIAAASNGSKLLAAGDGIHAVVSDRLVGGQIIVKGAEVDQLKRFVNDNEATIFKIANDSHPRVLLYGRGAQKLGVRKLDETFASVDLAVDTGEAMGANMINTMLETVAAWLQQKLGVVITMAILSNYADQSIVAVSGIVPFDKLKNQFLSGEVVAQRIADASHVAQIDIYRAATHNKGIMNGIDAAAIAFGNDWRAIESAAQSFASRDGQYRGLSQWQVTPAGLRGKMTVPIPIGYVGGATKVLPLAKINQKIAGVYNVTEEMQIIAAVGLAQNLAALKALVTDGIQKGHMNLQLKSLAMANGATSEEVAAVVTALRKLDHPSSQAVKQILEQLRR</sequence>
<dbReference type="Pfam" id="PF00368">
    <property type="entry name" value="HMG-CoA_red"/>
    <property type="match status" value="1"/>
</dbReference>
<organism evidence="4 5">
    <name type="scientific">Lentilactobacillus kisonensis DSM 19906 = JCM 15041</name>
    <dbReference type="NCBI Taxonomy" id="1423766"/>
    <lineage>
        <taxon>Bacteria</taxon>
        <taxon>Bacillati</taxon>
        <taxon>Bacillota</taxon>
        <taxon>Bacilli</taxon>
        <taxon>Lactobacillales</taxon>
        <taxon>Lactobacillaceae</taxon>
        <taxon>Lentilactobacillus</taxon>
    </lineage>
</organism>
<evidence type="ECO:0000256" key="2">
    <source>
        <dbReference type="ARBA" id="ARBA00023002"/>
    </source>
</evidence>
<dbReference type="PANTHER" id="PTHR10572:SF24">
    <property type="entry name" value="3-HYDROXY-3-METHYLGLUTARYL-COENZYME A REDUCTASE"/>
    <property type="match status" value="1"/>
</dbReference>
<evidence type="ECO:0000313" key="4">
    <source>
        <dbReference type="EMBL" id="KRL20782.1"/>
    </source>
</evidence>
<comment type="pathway">
    <text evidence="3">Metabolic intermediate metabolism; (R)-mevalonate degradation; (S)-3-hydroxy-3-methylglutaryl-CoA from (R)-mevalonate: step 1/1.</text>
</comment>
<evidence type="ECO:0000313" key="5">
    <source>
        <dbReference type="Proteomes" id="UP000051439"/>
    </source>
</evidence>
<dbReference type="GO" id="GO:0004420">
    <property type="term" value="F:hydroxymethylglutaryl-CoA reductase (NADPH) activity"/>
    <property type="evidence" value="ECO:0007669"/>
    <property type="project" value="InterPro"/>
</dbReference>
<dbReference type="CDD" id="cd00644">
    <property type="entry name" value="HMG-CoA_reductase_classII"/>
    <property type="match status" value="1"/>
</dbReference>
<proteinExistence type="inferred from homology"/>
<reference evidence="4 5" key="1">
    <citation type="journal article" date="2015" name="Genome Announc.">
        <title>Expanding the biotechnology potential of lactobacilli through comparative genomics of 213 strains and associated genera.</title>
        <authorList>
            <person name="Sun Z."/>
            <person name="Harris H.M."/>
            <person name="McCann A."/>
            <person name="Guo C."/>
            <person name="Argimon S."/>
            <person name="Zhang W."/>
            <person name="Yang X."/>
            <person name="Jeffery I.B."/>
            <person name="Cooney J.C."/>
            <person name="Kagawa T.F."/>
            <person name="Liu W."/>
            <person name="Song Y."/>
            <person name="Salvetti E."/>
            <person name="Wrobel A."/>
            <person name="Rasinkangas P."/>
            <person name="Parkhill J."/>
            <person name="Rea M.C."/>
            <person name="O'Sullivan O."/>
            <person name="Ritari J."/>
            <person name="Douillard F.P."/>
            <person name="Paul Ross R."/>
            <person name="Yang R."/>
            <person name="Briner A.E."/>
            <person name="Felis G.E."/>
            <person name="de Vos W.M."/>
            <person name="Barrangou R."/>
            <person name="Klaenhammer T.R."/>
            <person name="Caufield P.W."/>
            <person name="Cui Y."/>
            <person name="Zhang H."/>
            <person name="O'Toole P.W."/>
        </authorList>
    </citation>
    <scope>NUCLEOTIDE SEQUENCE [LARGE SCALE GENOMIC DNA]</scope>
    <source>
        <strain evidence="4 5">DSM 19906</strain>
    </source>
</reference>
<comment type="caution">
    <text evidence="4">The sequence shown here is derived from an EMBL/GenBank/DDBJ whole genome shotgun (WGS) entry which is preliminary data.</text>
</comment>
<dbReference type="AlphaFoldDB" id="A0A0R1NJY8"/>
<dbReference type="PROSITE" id="PS01192">
    <property type="entry name" value="HMG_COA_REDUCTASE_3"/>
    <property type="match status" value="1"/>
</dbReference>
<dbReference type="EC" id="1.1.1.88" evidence="3"/>
<dbReference type="SUPFAM" id="SSF56542">
    <property type="entry name" value="Substrate-binding domain of HMG-CoA reductase"/>
    <property type="match status" value="1"/>
</dbReference>
<dbReference type="InterPro" id="IPR004553">
    <property type="entry name" value="HMG_CoA_Rdtase_bac-typ"/>
</dbReference>
<dbReference type="Gene3D" id="1.10.8.660">
    <property type="match status" value="1"/>
</dbReference>
<dbReference type="PANTHER" id="PTHR10572">
    <property type="entry name" value="3-HYDROXY-3-METHYLGLUTARYL-COENZYME A REDUCTASE"/>
    <property type="match status" value="1"/>
</dbReference>
<accession>A0A0R1NJY8</accession>
<dbReference type="NCBIfam" id="TIGR00532">
    <property type="entry name" value="HMG_CoA_R_NAD"/>
    <property type="match status" value="1"/>
</dbReference>
<dbReference type="RefSeq" id="WP_082602876.1">
    <property type="nucleotide sequence ID" value="NZ_AZEB01000021.1"/>
</dbReference>
<name>A0A0R1NJY8_9LACO</name>
<dbReference type="PRINTS" id="PR00071">
    <property type="entry name" value="HMGCOARDTASE"/>
</dbReference>
<evidence type="ECO:0000256" key="3">
    <source>
        <dbReference type="RuleBase" id="RU361219"/>
    </source>
</evidence>
<dbReference type="InterPro" id="IPR023076">
    <property type="entry name" value="HMG_CoA_Rdtase_CS"/>
</dbReference>
<dbReference type="EMBL" id="AZEB01000021">
    <property type="protein sequence ID" value="KRL20782.1"/>
    <property type="molecule type" value="Genomic_DNA"/>
</dbReference>